<name>A0ACD5GYN6_9CYAN</name>
<evidence type="ECO:0000313" key="2">
    <source>
        <dbReference type="Proteomes" id="UP000095472"/>
    </source>
</evidence>
<organism evidence="1 2">
    <name type="scientific">Desertifilum tharense IPPAS B-1220</name>
    <dbReference type="NCBI Taxonomy" id="1781255"/>
    <lineage>
        <taxon>Bacteria</taxon>
        <taxon>Bacillati</taxon>
        <taxon>Cyanobacteriota</taxon>
        <taxon>Cyanophyceae</taxon>
        <taxon>Desertifilales</taxon>
        <taxon>Desertifilaceae</taxon>
        <taxon>Desertifilum</taxon>
    </lineage>
</organism>
<accession>A0ACD5GYN6</accession>
<dbReference type="EMBL" id="CP182909">
    <property type="protein sequence ID" value="XPM65706.1"/>
    <property type="molecule type" value="Genomic_DNA"/>
</dbReference>
<gene>
    <name evidence="1" type="ORF">BH720_009015</name>
</gene>
<sequence length="178" mass="19893">MSNRKRFQAVPQPLRSLNKAIKAILNWLSRGLLNLGKPQRRRQATAGFVLPTVVMMMLVVMLITTAMVLRSFDRSKNANNVRVNEATLNAAAPALDRSRAKIKELFDSVQEGTPPDDRLIAEFNTNINKYTFGDEIPLKLVYDYSNGTQPDAPDGQINDITNPGAPLKRRLKQLGSFL</sequence>
<keyword evidence="2" id="KW-1185">Reference proteome</keyword>
<proteinExistence type="predicted"/>
<protein>
    <submittedName>
        <fullName evidence="1">Uncharacterized protein</fullName>
    </submittedName>
</protein>
<dbReference type="Proteomes" id="UP000095472">
    <property type="component" value="Chromosome"/>
</dbReference>
<evidence type="ECO:0000313" key="1">
    <source>
        <dbReference type="EMBL" id="XPM65706.1"/>
    </source>
</evidence>
<reference evidence="1 2" key="1">
    <citation type="journal article" date="2016" name="Genome Announc.">
        <title>Draft Genome Sequence of the Thermotolerant Cyanobacterium Desertifilum sp. IPPAS B-1220.</title>
        <authorList>
            <person name="Mironov K.S."/>
            <person name="Sinetova M.A."/>
            <person name="Bolatkhan K."/>
            <person name="Zayadan B.K."/>
            <person name="Ustinova V.V."/>
            <person name="Kupriyanova E.V."/>
            <person name="Skrypnik A.N."/>
            <person name="Gogoleva N.E."/>
            <person name="Gogolev Y.V."/>
            <person name="Los D.A."/>
        </authorList>
    </citation>
    <scope>NUCLEOTIDE SEQUENCE [LARGE SCALE GENOMIC DNA]</scope>
    <source>
        <strain evidence="1 2">IPPAS B-1220</strain>
    </source>
</reference>